<keyword evidence="3" id="KW-1185">Reference proteome</keyword>
<gene>
    <name evidence="2" type="ORF">EYC84_003956</name>
</gene>
<dbReference type="VEuPathDB" id="FungiDB:MFRU_030g01030"/>
<organism evidence="2 3">
    <name type="scientific">Monilinia fructicola</name>
    <name type="common">Brown rot fungus</name>
    <name type="synonym">Ciboria fructicola</name>
    <dbReference type="NCBI Taxonomy" id="38448"/>
    <lineage>
        <taxon>Eukaryota</taxon>
        <taxon>Fungi</taxon>
        <taxon>Dikarya</taxon>
        <taxon>Ascomycota</taxon>
        <taxon>Pezizomycotina</taxon>
        <taxon>Leotiomycetes</taxon>
        <taxon>Helotiales</taxon>
        <taxon>Sclerotiniaceae</taxon>
        <taxon>Monilinia</taxon>
    </lineage>
</organism>
<reference evidence="2 3" key="1">
    <citation type="submission" date="2019-06" db="EMBL/GenBank/DDBJ databases">
        <title>Genome Sequence of the Brown Rot Fungal Pathogen Monilinia fructicola.</title>
        <authorList>
            <person name="De Miccolis Angelini R.M."/>
            <person name="Landi L."/>
            <person name="Abate D."/>
            <person name="Pollastro S."/>
            <person name="Romanazzi G."/>
            <person name="Faretra F."/>
        </authorList>
    </citation>
    <scope>NUCLEOTIDE SEQUENCE [LARGE SCALE GENOMIC DNA]</scope>
    <source>
        <strain evidence="2 3">Mfrc123</strain>
    </source>
</reference>
<accession>A0A5M9K3I7</accession>
<evidence type="ECO:0000313" key="2">
    <source>
        <dbReference type="EMBL" id="KAA8574706.1"/>
    </source>
</evidence>
<feature type="compositionally biased region" description="Acidic residues" evidence="1">
    <location>
        <begin position="93"/>
        <end position="127"/>
    </location>
</feature>
<evidence type="ECO:0000256" key="1">
    <source>
        <dbReference type="SAM" id="MobiDB-lite"/>
    </source>
</evidence>
<name>A0A5M9K3I7_MONFR</name>
<feature type="region of interest" description="Disordered" evidence="1">
    <location>
        <begin position="1"/>
        <end position="22"/>
    </location>
</feature>
<feature type="region of interest" description="Disordered" evidence="1">
    <location>
        <begin position="83"/>
        <end position="127"/>
    </location>
</feature>
<comment type="caution">
    <text evidence="2">The sequence shown here is derived from an EMBL/GenBank/DDBJ whole genome shotgun (WGS) entry which is preliminary data.</text>
</comment>
<dbReference type="AlphaFoldDB" id="A0A5M9K3I7"/>
<feature type="compositionally biased region" description="Low complexity" evidence="1">
    <location>
        <begin position="1"/>
        <end position="13"/>
    </location>
</feature>
<proteinExistence type="predicted"/>
<protein>
    <submittedName>
        <fullName evidence="2">Uncharacterized protein</fullName>
    </submittedName>
</protein>
<sequence length="127" mass="13734">MPSPLTATTTSSTNPPPEIQRIPLPSTIQDIALALPQDAQDPQKGWTELDLGLGDTPGGLALRDGAVLAFKLLGDDAETERGFDVRWPSYEEIYGDEEEEEEEEGGDDEDGEGGGEDAEDEEEEEDL</sequence>
<evidence type="ECO:0000313" key="3">
    <source>
        <dbReference type="Proteomes" id="UP000322873"/>
    </source>
</evidence>
<dbReference type="EMBL" id="VICG01000002">
    <property type="protein sequence ID" value="KAA8574706.1"/>
    <property type="molecule type" value="Genomic_DNA"/>
</dbReference>
<dbReference type="Proteomes" id="UP000322873">
    <property type="component" value="Unassembled WGS sequence"/>
</dbReference>